<dbReference type="SUPFAM" id="SSF55961">
    <property type="entry name" value="Bet v1-like"/>
    <property type="match status" value="1"/>
</dbReference>
<dbReference type="EMBL" id="BNJF01000002">
    <property type="protein sequence ID" value="GHO46839.1"/>
    <property type="molecule type" value="Genomic_DNA"/>
</dbReference>
<dbReference type="InterPro" id="IPR023393">
    <property type="entry name" value="START-like_dom_sf"/>
</dbReference>
<name>A0A8J3I8X4_9CHLR</name>
<dbReference type="Proteomes" id="UP000612362">
    <property type="component" value="Unassembled WGS sequence"/>
</dbReference>
<comment type="caution">
    <text evidence="1">The sequence shown here is derived from an EMBL/GenBank/DDBJ whole genome shotgun (WGS) entry which is preliminary data.</text>
</comment>
<evidence type="ECO:0000313" key="2">
    <source>
        <dbReference type="Proteomes" id="UP000612362"/>
    </source>
</evidence>
<dbReference type="RefSeq" id="WP_220196190.1">
    <property type="nucleotide sequence ID" value="NZ_BNJF01000002.1"/>
</dbReference>
<proteinExistence type="predicted"/>
<dbReference type="AlphaFoldDB" id="A0A8J3I8X4"/>
<sequence>MAHASFDLETFIGVPPEKVTSFLSTLSNHTQIHPLIVKITHMKSTVAADGSHVNHYKITDRMKQGPFMTTFTYSVEMSINAKGQIVYDAHQSPGIFLHNVTTCIPEGNGTLVKERVEITAPGLLVKTVYKQGYASHQEMFTKLKALLEGTPITSK</sequence>
<dbReference type="Gene3D" id="3.30.530.20">
    <property type="match status" value="1"/>
</dbReference>
<protein>
    <submittedName>
        <fullName evidence="1">Uncharacterized protein</fullName>
    </submittedName>
</protein>
<reference evidence="1" key="1">
    <citation type="submission" date="2020-10" db="EMBL/GenBank/DDBJ databases">
        <title>Taxonomic study of unclassified bacteria belonging to the class Ktedonobacteria.</title>
        <authorList>
            <person name="Yabe S."/>
            <person name="Wang C.M."/>
            <person name="Zheng Y."/>
            <person name="Sakai Y."/>
            <person name="Cavaletti L."/>
            <person name="Monciardini P."/>
            <person name="Donadio S."/>
        </authorList>
    </citation>
    <scope>NUCLEOTIDE SEQUENCE</scope>
    <source>
        <strain evidence="1">SOSP1-1</strain>
    </source>
</reference>
<gene>
    <name evidence="1" type="ORF">KSX_50020</name>
</gene>
<accession>A0A8J3I8X4</accession>
<keyword evidence="2" id="KW-1185">Reference proteome</keyword>
<organism evidence="1 2">
    <name type="scientific">Ktedonospora formicarum</name>
    <dbReference type="NCBI Taxonomy" id="2778364"/>
    <lineage>
        <taxon>Bacteria</taxon>
        <taxon>Bacillati</taxon>
        <taxon>Chloroflexota</taxon>
        <taxon>Ktedonobacteria</taxon>
        <taxon>Ktedonobacterales</taxon>
        <taxon>Ktedonobacteraceae</taxon>
        <taxon>Ktedonospora</taxon>
    </lineage>
</organism>
<evidence type="ECO:0000313" key="1">
    <source>
        <dbReference type="EMBL" id="GHO46839.1"/>
    </source>
</evidence>
<dbReference type="CDD" id="cd07812">
    <property type="entry name" value="SRPBCC"/>
    <property type="match status" value="1"/>
</dbReference>